<protein>
    <recommendedName>
        <fullName evidence="8">Autoinducer 2 import system permease protein LsrD</fullName>
    </recommendedName>
</protein>
<comment type="subcellular location">
    <subcellularLocation>
        <location evidence="1">Cell membrane</location>
        <topology evidence="1">Multi-pass membrane protein</topology>
    </subcellularLocation>
</comment>
<evidence type="ECO:0000256" key="9">
    <source>
        <dbReference type="SAM" id="Phobius"/>
    </source>
</evidence>
<proteinExistence type="predicted"/>
<gene>
    <name evidence="10" type="ORF">C0184_17220</name>
</gene>
<sequence>MNAKLRRLLSWEGLLLVILLAIAIVNVNLAPAYLSLSNQINLFQLSIEKIIVALVMTFIIINGEIDLSVASVMGLAACIVAVLFERGVPMEMAVIVALLAGVLCGAFNGFWVAYVGLPSLAVTLAGMISFRGVARILIEDRSIGGFPVWFTALGQQPLLGPFPFSLLLFGLLFVLAFVTLQYSGVGRLVYVIGHNAAVARYSGIDVPRLKLGLFTTSGLIAALAGVLLAARLGAVRGNTADGFELDIITMVLLGGVSIFGGTGNLIGVGLSILVILNLRNGMSLLNVTSNVQTGVVGMLLILSVLLPNLAQIMHERWQRRVVRRKEVQAGVETSVSS</sequence>
<reference evidence="10 11" key="1">
    <citation type="submission" date="2018-01" db="EMBL/GenBank/DDBJ databases">
        <title>Metagenomic assembled genomes from two thermal pools in the Uzon Caldera, Kamchatka, Russia.</title>
        <authorList>
            <person name="Wilkins L."/>
            <person name="Ettinger C."/>
        </authorList>
    </citation>
    <scope>NUCLEOTIDE SEQUENCE [LARGE SCALE GENOMIC DNA]</scope>
    <source>
        <strain evidence="10">ZAV-02</strain>
    </source>
</reference>
<evidence type="ECO:0000256" key="3">
    <source>
        <dbReference type="ARBA" id="ARBA00022475"/>
    </source>
</evidence>
<dbReference type="PANTHER" id="PTHR32196">
    <property type="entry name" value="ABC TRANSPORTER PERMEASE PROTEIN YPHD-RELATED-RELATED"/>
    <property type="match status" value="1"/>
</dbReference>
<keyword evidence="7 9" id="KW-0472">Membrane</keyword>
<dbReference type="Pfam" id="PF02653">
    <property type="entry name" value="BPD_transp_2"/>
    <property type="match status" value="1"/>
</dbReference>
<keyword evidence="2" id="KW-0813">Transport</keyword>
<organism evidence="10 11">
    <name type="scientific">Chloroflexus aggregans</name>
    <dbReference type="NCBI Taxonomy" id="152260"/>
    <lineage>
        <taxon>Bacteria</taxon>
        <taxon>Bacillati</taxon>
        <taxon>Chloroflexota</taxon>
        <taxon>Chloroflexia</taxon>
        <taxon>Chloroflexales</taxon>
        <taxon>Chloroflexineae</taxon>
        <taxon>Chloroflexaceae</taxon>
        <taxon>Chloroflexus</taxon>
    </lineage>
</organism>
<dbReference type="GO" id="GO:0005886">
    <property type="term" value="C:plasma membrane"/>
    <property type="evidence" value="ECO:0007669"/>
    <property type="project" value="UniProtKB-SubCell"/>
</dbReference>
<keyword evidence="6 9" id="KW-1133">Transmembrane helix</keyword>
<evidence type="ECO:0000313" key="10">
    <source>
        <dbReference type="EMBL" id="PMP72008.1"/>
    </source>
</evidence>
<evidence type="ECO:0000313" key="11">
    <source>
        <dbReference type="Proteomes" id="UP000243376"/>
    </source>
</evidence>
<dbReference type="Proteomes" id="UP000243376">
    <property type="component" value="Unassembled WGS sequence"/>
</dbReference>
<evidence type="ECO:0000256" key="7">
    <source>
        <dbReference type="ARBA" id="ARBA00023136"/>
    </source>
</evidence>
<feature type="transmembrane region" description="Helical" evidence="9">
    <location>
        <begin position="251"/>
        <end position="276"/>
    </location>
</feature>
<dbReference type="CDD" id="cd06579">
    <property type="entry name" value="TM_PBP1_transp_AraH_like"/>
    <property type="match status" value="1"/>
</dbReference>
<dbReference type="GO" id="GO:0022857">
    <property type="term" value="F:transmembrane transporter activity"/>
    <property type="evidence" value="ECO:0007669"/>
    <property type="project" value="InterPro"/>
</dbReference>
<evidence type="ECO:0000256" key="1">
    <source>
        <dbReference type="ARBA" id="ARBA00004651"/>
    </source>
</evidence>
<dbReference type="PANTHER" id="PTHR32196:SF71">
    <property type="entry name" value="AUTOINDUCER 2 IMPORT SYSTEM PERMEASE PROTEIN LSRD"/>
    <property type="match status" value="1"/>
</dbReference>
<feature type="transmembrane region" description="Helical" evidence="9">
    <location>
        <begin position="14"/>
        <end position="34"/>
    </location>
</feature>
<feature type="transmembrane region" description="Helical" evidence="9">
    <location>
        <begin position="291"/>
        <end position="310"/>
    </location>
</feature>
<keyword evidence="3" id="KW-1003">Cell membrane</keyword>
<feature type="transmembrane region" description="Helical" evidence="9">
    <location>
        <begin position="120"/>
        <end position="138"/>
    </location>
</feature>
<evidence type="ECO:0000256" key="8">
    <source>
        <dbReference type="ARBA" id="ARBA00039381"/>
    </source>
</evidence>
<feature type="transmembrane region" description="Helical" evidence="9">
    <location>
        <begin position="92"/>
        <end position="114"/>
    </location>
</feature>
<feature type="transmembrane region" description="Helical" evidence="9">
    <location>
        <begin position="67"/>
        <end position="85"/>
    </location>
</feature>
<evidence type="ECO:0000256" key="4">
    <source>
        <dbReference type="ARBA" id="ARBA00022519"/>
    </source>
</evidence>
<dbReference type="EMBL" id="PNIQ01001153">
    <property type="protein sequence ID" value="PMP72008.1"/>
    <property type="molecule type" value="Genomic_DNA"/>
</dbReference>
<name>A0A2J6WNR9_9CHLR</name>
<evidence type="ECO:0000256" key="2">
    <source>
        <dbReference type="ARBA" id="ARBA00022448"/>
    </source>
</evidence>
<keyword evidence="5 9" id="KW-0812">Transmembrane</keyword>
<dbReference type="AlphaFoldDB" id="A0A2J6WNR9"/>
<feature type="transmembrane region" description="Helical" evidence="9">
    <location>
        <begin position="158"/>
        <end position="180"/>
    </location>
</feature>
<evidence type="ECO:0000256" key="6">
    <source>
        <dbReference type="ARBA" id="ARBA00022989"/>
    </source>
</evidence>
<accession>A0A2J6WNR9</accession>
<feature type="transmembrane region" description="Helical" evidence="9">
    <location>
        <begin position="211"/>
        <end position="230"/>
    </location>
</feature>
<dbReference type="InterPro" id="IPR001851">
    <property type="entry name" value="ABC_transp_permease"/>
</dbReference>
<comment type="caution">
    <text evidence="10">The sequence shown here is derived from an EMBL/GenBank/DDBJ whole genome shotgun (WGS) entry which is preliminary data.</text>
</comment>
<evidence type="ECO:0000256" key="5">
    <source>
        <dbReference type="ARBA" id="ARBA00022692"/>
    </source>
</evidence>
<keyword evidence="4" id="KW-0997">Cell inner membrane</keyword>